<dbReference type="RefSeq" id="WP_275414614.1">
    <property type="nucleotide sequence ID" value="NZ_JBHTFU010000001.1"/>
</dbReference>
<dbReference type="PANTHER" id="PTHR43002">
    <property type="entry name" value="GLYCOGEN DEBRANCHING ENZYME"/>
    <property type="match status" value="1"/>
</dbReference>
<dbReference type="EMBL" id="BOML01000006">
    <property type="protein sequence ID" value="GID99313.1"/>
    <property type="molecule type" value="Genomic_DNA"/>
</dbReference>
<evidence type="ECO:0000256" key="3">
    <source>
        <dbReference type="ARBA" id="ARBA00023295"/>
    </source>
</evidence>
<proteinExistence type="inferred from homology"/>
<dbReference type="Gene3D" id="2.60.40.1180">
    <property type="entry name" value="Golgi alpha-mannosidase II"/>
    <property type="match status" value="1"/>
</dbReference>
<dbReference type="InterPro" id="IPR013780">
    <property type="entry name" value="Glyco_hydro_b"/>
</dbReference>
<evidence type="ECO:0000256" key="1">
    <source>
        <dbReference type="ARBA" id="ARBA00008061"/>
    </source>
</evidence>
<dbReference type="Proteomes" id="UP000637628">
    <property type="component" value="Unassembled WGS sequence"/>
</dbReference>
<dbReference type="InterPro" id="IPR017853">
    <property type="entry name" value="GH"/>
</dbReference>
<feature type="region of interest" description="Disordered" evidence="4">
    <location>
        <begin position="1"/>
        <end position="32"/>
    </location>
</feature>
<dbReference type="Pfam" id="PF00128">
    <property type="entry name" value="Alpha-amylase"/>
    <property type="match status" value="1"/>
</dbReference>
<accession>A0ABQ3YNZ9</accession>
<feature type="region of interest" description="Disordered" evidence="4">
    <location>
        <begin position="488"/>
        <end position="513"/>
    </location>
</feature>
<keyword evidence="2" id="KW-0378">Hydrolase</keyword>
<dbReference type="SUPFAM" id="SSF51011">
    <property type="entry name" value="Glycosyl hydrolase domain"/>
    <property type="match status" value="1"/>
</dbReference>
<dbReference type="InterPro" id="IPR014756">
    <property type="entry name" value="Ig_E-set"/>
</dbReference>
<dbReference type="InterPro" id="IPR006047">
    <property type="entry name" value="GH13_cat_dom"/>
</dbReference>
<dbReference type="SMART" id="SM00642">
    <property type="entry name" value="Aamy"/>
    <property type="match status" value="1"/>
</dbReference>
<name>A0ABQ3YNZ9_9ACTN</name>
<evidence type="ECO:0000313" key="6">
    <source>
        <dbReference type="EMBL" id="GID99313.1"/>
    </source>
</evidence>
<sequence length="711" mass="79612">MKAQALTLPKSTKSPKHPKSYTVERGRHHPLGAHPDAGGISFAFFSEYATGIELLLFDAHDAIEPFQTITMDPEDNRSFAIWHAYVRDLKAPVFYALRVFGPEGEQARHQGHRFDPQKVLIDPYARGLDRTLWERGSACVPGDNVATSLRSAVVDLADYDWAGDEPLNRPMEDLVIYEMHVGGFTRSPSAGVKNPGTFAGVVEKIPYLKELGITAVELLPVFDFDDSETRTVGDRTLTNFWGYSTAAFFAPHAGFCTTPELGRHVREFRDMVKALHRAGIEVILDVVFNHTDEGNHLGPLFSFAGWDNRNYYYLDPADPQFYYDYSGCGNTLMTNHPIVTKMVVDCLEYWVREMHVDGFRFDEAAVLSRGAGGEILDEPPAIWQIELSDTLADTKIIAEAWDAAGAYEVGRYPGYRWAEWNGLYRDTMRRFVRGEPGLAGAVATRLAGSADLYQARGHRPINSVNFVTCHDGFTLADLVSYNEKHNWANGEDNRDGNDDNMSWNCGQEGPTDDTAVRSLRERQIRNFATLLMMSRGVPMLVAGDEIGRTQQGNNNAYCQDNEISWFDWHLADANPDLLRFWTKLLAFRKANRVLRRREFYNGLANSRGVPDLTWHGTRLDAPGWTDPDTRALACTIGGEGDEPDLHLMMNMYWEPLDFELMGIPGHRWATAINTALPAPADIVEPGAEQPVDGSTYAVAGRSIAVLVSRPY</sequence>
<dbReference type="CDD" id="cd02856">
    <property type="entry name" value="E_set_GDE_Isoamylase_N"/>
    <property type="match status" value="1"/>
</dbReference>
<dbReference type="SUPFAM" id="SSF81296">
    <property type="entry name" value="E set domains"/>
    <property type="match status" value="1"/>
</dbReference>
<keyword evidence="3" id="KW-0326">Glycosidase</keyword>
<evidence type="ECO:0000259" key="5">
    <source>
        <dbReference type="SMART" id="SM00642"/>
    </source>
</evidence>
<dbReference type="InterPro" id="IPR013783">
    <property type="entry name" value="Ig-like_fold"/>
</dbReference>
<dbReference type="NCBIfam" id="TIGR02100">
    <property type="entry name" value="glgX_debranch"/>
    <property type="match status" value="1"/>
</dbReference>
<feature type="compositionally biased region" description="Basic and acidic residues" evidence="4">
    <location>
        <begin position="488"/>
        <end position="497"/>
    </location>
</feature>
<evidence type="ECO:0000256" key="4">
    <source>
        <dbReference type="SAM" id="MobiDB-lite"/>
    </source>
</evidence>
<dbReference type="InterPro" id="IPR044505">
    <property type="entry name" value="GlgX_Isoamylase_N_E_set"/>
</dbReference>
<dbReference type="Pfam" id="PF02922">
    <property type="entry name" value="CBM_48"/>
    <property type="match status" value="1"/>
</dbReference>
<dbReference type="Gene3D" id="2.60.40.10">
    <property type="entry name" value="Immunoglobulins"/>
    <property type="match status" value="1"/>
</dbReference>
<comment type="similarity">
    <text evidence="1">Belongs to the glycosyl hydrolase 13 family.</text>
</comment>
<keyword evidence="7" id="KW-1185">Reference proteome</keyword>
<gene>
    <name evidence="6" type="primary">glgX_1</name>
    <name evidence="6" type="ORF">Adu01nite_06640</name>
</gene>
<evidence type="ECO:0000256" key="2">
    <source>
        <dbReference type="ARBA" id="ARBA00022801"/>
    </source>
</evidence>
<dbReference type="InterPro" id="IPR011837">
    <property type="entry name" value="Glycogen_debranch_GlgX"/>
</dbReference>
<comment type="caution">
    <text evidence="6">The sequence shown here is derived from an EMBL/GenBank/DDBJ whole genome shotgun (WGS) entry which is preliminary data.</text>
</comment>
<organism evidence="6 7">
    <name type="scientific">Paractinoplanes durhamensis</name>
    <dbReference type="NCBI Taxonomy" id="113563"/>
    <lineage>
        <taxon>Bacteria</taxon>
        <taxon>Bacillati</taxon>
        <taxon>Actinomycetota</taxon>
        <taxon>Actinomycetes</taxon>
        <taxon>Micromonosporales</taxon>
        <taxon>Micromonosporaceae</taxon>
        <taxon>Paractinoplanes</taxon>
    </lineage>
</organism>
<protein>
    <submittedName>
        <fullName evidence="6">Glycogen debranching enzyme</fullName>
    </submittedName>
</protein>
<reference evidence="6 7" key="1">
    <citation type="submission" date="2021-01" db="EMBL/GenBank/DDBJ databases">
        <title>Whole genome shotgun sequence of Actinoplanes durhamensis NBRC 14914.</title>
        <authorList>
            <person name="Komaki H."/>
            <person name="Tamura T."/>
        </authorList>
    </citation>
    <scope>NUCLEOTIDE SEQUENCE [LARGE SCALE GENOMIC DNA]</scope>
    <source>
        <strain evidence="6 7">NBRC 14914</strain>
    </source>
</reference>
<evidence type="ECO:0000313" key="7">
    <source>
        <dbReference type="Proteomes" id="UP000637628"/>
    </source>
</evidence>
<dbReference type="Gene3D" id="3.20.20.80">
    <property type="entry name" value="Glycosidases"/>
    <property type="match status" value="1"/>
</dbReference>
<dbReference type="CDD" id="cd11326">
    <property type="entry name" value="AmyAc_Glg_debranch"/>
    <property type="match status" value="1"/>
</dbReference>
<dbReference type="SUPFAM" id="SSF51445">
    <property type="entry name" value="(Trans)glycosidases"/>
    <property type="match status" value="1"/>
</dbReference>
<feature type="domain" description="Glycosyl hydrolase family 13 catalytic" evidence="5">
    <location>
        <begin position="151"/>
        <end position="588"/>
    </location>
</feature>
<dbReference type="InterPro" id="IPR004193">
    <property type="entry name" value="Glyco_hydro_13_N"/>
</dbReference>